<feature type="non-terminal residue" evidence="5">
    <location>
        <position position="58"/>
    </location>
</feature>
<dbReference type="RefSeq" id="XP_007683587.1">
    <property type="nucleotide sequence ID" value="XM_007685397.1"/>
</dbReference>
<gene>
    <name evidence="5" type="ORF">COCMIDRAFT_83267</name>
</gene>
<dbReference type="EMBL" id="KI963927">
    <property type="protein sequence ID" value="EUC49971.1"/>
    <property type="molecule type" value="Genomic_DNA"/>
</dbReference>
<evidence type="ECO:0000256" key="3">
    <source>
        <dbReference type="ARBA" id="ARBA00022833"/>
    </source>
</evidence>
<dbReference type="Proteomes" id="UP000054032">
    <property type="component" value="Unassembled WGS sequence"/>
</dbReference>
<keyword evidence="3" id="KW-0862">Zinc</keyword>
<evidence type="ECO:0000313" key="6">
    <source>
        <dbReference type="Proteomes" id="UP000054032"/>
    </source>
</evidence>
<dbReference type="OrthoDB" id="3692852at2759"/>
<proteinExistence type="predicted"/>
<reference evidence="5 6" key="1">
    <citation type="journal article" date="2013" name="PLoS Genet.">
        <title>Comparative genome structure, secondary metabolite, and effector coding capacity across Cochliobolus pathogens.</title>
        <authorList>
            <person name="Condon B.J."/>
            <person name="Leng Y."/>
            <person name="Wu D."/>
            <person name="Bushley K.E."/>
            <person name="Ohm R.A."/>
            <person name="Otillar R."/>
            <person name="Martin J."/>
            <person name="Schackwitz W."/>
            <person name="Grimwood J."/>
            <person name="MohdZainudin N."/>
            <person name="Xue C."/>
            <person name="Wang R."/>
            <person name="Manning V.A."/>
            <person name="Dhillon B."/>
            <person name="Tu Z.J."/>
            <person name="Steffenson B.J."/>
            <person name="Salamov A."/>
            <person name="Sun H."/>
            <person name="Lowry S."/>
            <person name="LaButti K."/>
            <person name="Han J."/>
            <person name="Copeland A."/>
            <person name="Lindquist E."/>
            <person name="Barry K."/>
            <person name="Schmutz J."/>
            <person name="Baker S.E."/>
            <person name="Ciuffetti L.M."/>
            <person name="Grigoriev I.V."/>
            <person name="Zhong S."/>
            <person name="Turgeon B.G."/>
        </authorList>
    </citation>
    <scope>NUCLEOTIDE SEQUENCE [LARGE SCALE GENOMIC DNA]</scope>
    <source>
        <strain evidence="5 6">ATCC 44560</strain>
    </source>
</reference>
<dbReference type="InterPro" id="IPR011011">
    <property type="entry name" value="Znf_FYVE_PHD"/>
</dbReference>
<feature type="domain" description="Zinc finger PHD-type" evidence="4">
    <location>
        <begin position="11"/>
        <end position="58"/>
    </location>
</feature>
<keyword evidence="6" id="KW-1185">Reference proteome</keyword>
<keyword evidence="2" id="KW-0863">Zinc-finger</keyword>
<dbReference type="HOGENOM" id="CLU_2984406_0_0_1"/>
<protein>
    <recommendedName>
        <fullName evidence="4">Zinc finger PHD-type domain-containing protein</fullName>
    </recommendedName>
</protein>
<dbReference type="KEGG" id="bor:COCMIDRAFT_83267"/>
<evidence type="ECO:0000256" key="2">
    <source>
        <dbReference type="ARBA" id="ARBA00022771"/>
    </source>
</evidence>
<evidence type="ECO:0000256" key="1">
    <source>
        <dbReference type="ARBA" id="ARBA00022723"/>
    </source>
</evidence>
<dbReference type="GO" id="GO:0008270">
    <property type="term" value="F:zinc ion binding"/>
    <property type="evidence" value="ECO:0007669"/>
    <property type="project" value="UniProtKB-KW"/>
</dbReference>
<keyword evidence="1" id="KW-0479">Metal-binding</keyword>
<evidence type="ECO:0000259" key="4">
    <source>
        <dbReference type="SMART" id="SM00249"/>
    </source>
</evidence>
<accession>W7A1Q6</accession>
<organism evidence="5 6">
    <name type="scientific">Bipolaris oryzae ATCC 44560</name>
    <dbReference type="NCBI Taxonomy" id="930090"/>
    <lineage>
        <taxon>Eukaryota</taxon>
        <taxon>Fungi</taxon>
        <taxon>Dikarya</taxon>
        <taxon>Ascomycota</taxon>
        <taxon>Pezizomycotina</taxon>
        <taxon>Dothideomycetes</taxon>
        <taxon>Pleosporomycetidae</taxon>
        <taxon>Pleosporales</taxon>
        <taxon>Pleosporineae</taxon>
        <taxon>Pleosporaceae</taxon>
        <taxon>Bipolaris</taxon>
    </lineage>
</organism>
<dbReference type="SMART" id="SM00249">
    <property type="entry name" value="PHD"/>
    <property type="match status" value="1"/>
</dbReference>
<evidence type="ECO:0000313" key="5">
    <source>
        <dbReference type="EMBL" id="EUC49971.1"/>
    </source>
</evidence>
<dbReference type="InterPro" id="IPR013083">
    <property type="entry name" value="Znf_RING/FYVE/PHD"/>
</dbReference>
<name>W7A1Q6_COCMI</name>
<dbReference type="GeneID" id="19126220"/>
<dbReference type="SUPFAM" id="SSF57903">
    <property type="entry name" value="FYVE/PHD zinc finger"/>
    <property type="match status" value="1"/>
</dbReference>
<dbReference type="InterPro" id="IPR001965">
    <property type="entry name" value="Znf_PHD"/>
</dbReference>
<dbReference type="Gene3D" id="3.30.40.10">
    <property type="entry name" value="Zinc/RING finger domain, C3HC4 (zinc finger)"/>
    <property type="match status" value="1"/>
</dbReference>
<sequence length="58" mass="6540">MLSPPPPLPRVCVCEEPPYIMGPMVQCARKAKCEVRWFHCVCVGFPEEEAGWVCEACE</sequence>
<dbReference type="AlphaFoldDB" id="W7A1Q6"/>